<evidence type="ECO:0000256" key="1">
    <source>
        <dbReference type="ARBA" id="ARBA00009080"/>
    </source>
</evidence>
<dbReference type="GO" id="GO:0050661">
    <property type="term" value="F:NADP binding"/>
    <property type="evidence" value="ECO:0007669"/>
    <property type="project" value="InterPro"/>
</dbReference>
<dbReference type="GO" id="GO:0008442">
    <property type="term" value="F:3-hydroxyisobutyrate dehydrogenase activity"/>
    <property type="evidence" value="ECO:0007669"/>
    <property type="project" value="UniProtKB-EC"/>
</dbReference>
<evidence type="ECO:0000256" key="7">
    <source>
        <dbReference type="SAM" id="MobiDB-lite"/>
    </source>
</evidence>
<dbReference type="PANTHER" id="PTHR22981:SF7">
    <property type="entry name" value="3-HYDROXYISOBUTYRATE DEHYDROGENASE, MITOCHONDRIAL"/>
    <property type="match status" value="1"/>
</dbReference>
<dbReference type="AlphaFoldDB" id="A0A9J6RSP4"/>
<dbReference type="GO" id="GO:0051287">
    <property type="term" value="F:NAD binding"/>
    <property type="evidence" value="ECO:0007669"/>
    <property type="project" value="InterPro"/>
</dbReference>
<dbReference type="Gene3D" id="1.10.1040.10">
    <property type="entry name" value="N-(1-d-carboxylethyl)-l-norvaline Dehydrogenase, domain 2"/>
    <property type="match status" value="1"/>
</dbReference>
<dbReference type="InterPro" id="IPR002204">
    <property type="entry name" value="3-OH-isobutyrate_DH-rel_CS"/>
</dbReference>
<dbReference type="InterPro" id="IPR036291">
    <property type="entry name" value="NAD(P)-bd_dom_sf"/>
</dbReference>
<dbReference type="EMBL" id="JAPTGG010000022">
    <property type="protein sequence ID" value="MCZ0867109.1"/>
    <property type="molecule type" value="Genomic_DNA"/>
</dbReference>
<dbReference type="InterPro" id="IPR011548">
    <property type="entry name" value="HIBADH"/>
</dbReference>
<comment type="similarity">
    <text evidence="1 6">Belongs to the HIBADH-related family.</text>
</comment>
<dbReference type="SUPFAM" id="SSF48179">
    <property type="entry name" value="6-phosphogluconate dehydrogenase C-terminal domain-like"/>
    <property type="match status" value="1"/>
</dbReference>
<dbReference type="NCBIfam" id="TIGR01692">
    <property type="entry name" value="HIBADH"/>
    <property type="match status" value="1"/>
</dbReference>
<feature type="region of interest" description="Disordered" evidence="7">
    <location>
        <begin position="279"/>
        <end position="304"/>
    </location>
</feature>
<keyword evidence="4 6" id="KW-0520">NAD</keyword>
<dbReference type="InterPro" id="IPR006115">
    <property type="entry name" value="6PGDH_NADP-bd"/>
</dbReference>
<dbReference type="InterPro" id="IPR029154">
    <property type="entry name" value="HIBADH-like_NADP-bd"/>
</dbReference>
<dbReference type="GO" id="GO:0009083">
    <property type="term" value="P:branched-chain amino acid catabolic process"/>
    <property type="evidence" value="ECO:0007669"/>
    <property type="project" value="UniProtKB-KW"/>
</dbReference>
<gene>
    <name evidence="10" type="primary">mmsB</name>
    <name evidence="10" type="ORF">O0V09_18065</name>
</gene>
<dbReference type="InterPro" id="IPR013328">
    <property type="entry name" value="6PGD_dom2"/>
</dbReference>
<dbReference type="RefSeq" id="WP_258333039.1">
    <property type="nucleotide sequence ID" value="NZ_JAPTGG010000022.1"/>
</dbReference>
<dbReference type="Pfam" id="PF03446">
    <property type="entry name" value="NAD_binding_2"/>
    <property type="match status" value="1"/>
</dbReference>
<sequence>MSSTIAFIGLGNMGGSMAANLVKAGYSVRAYDLSPAALNQAQAAGCYAASSALDCISSAQTVITMLTSGEIVEQLYLHDPGLFNQLSPTTLVIDCSTIAPQNSQHLAQCAAAKKLRCIDAPVSGGTAGAAAATLTFICGGEADDVALAKPILLSMGQQVFHAGGAGAGQIAKACNNMLLAIQMAGTAEALQMGVNSGLDASTLSEIMHNSSGNNWVLDKYNPYPGVMPQAPASHQYQPGFMVKLMLKDLAIAMQTAQHSRSDTPLGLHAQQLFEQLQSSHPDYGDKDFSSIQRLYQPPQTNSRG</sequence>
<feature type="compositionally biased region" description="Polar residues" evidence="7">
    <location>
        <begin position="289"/>
        <end position="304"/>
    </location>
</feature>
<feature type="domain" description="3-hydroxyisobutyrate dehydrogenase-like NAD-binding" evidence="9">
    <location>
        <begin position="166"/>
        <end position="295"/>
    </location>
</feature>
<organism evidence="10 11">
    <name type="scientific">Dasania phycosphaerae</name>
    <dbReference type="NCBI Taxonomy" id="2950436"/>
    <lineage>
        <taxon>Bacteria</taxon>
        <taxon>Pseudomonadati</taxon>
        <taxon>Pseudomonadota</taxon>
        <taxon>Gammaproteobacteria</taxon>
        <taxon>Cellvibrionales</taxon>
        <taxon>Spongiibacteraceae</taxon>
        <taxon>Dasania</taxon>
    </lineage>
</organism>
<evidence type="ECO:0000256" key="4">
    <source>
        <dbReference type="ARBA" id="ARBA00023027"/>
    </source>
</evidence>
<dbReference type="EC" id="1.1.1.31" evidence="6"/>
<protein>
    <recommendedName>
        <fullName evidence="6">3-hydroxyisobutyrate dehydrogenase</fullName>
        <shortName evidence="6">HIBADH</shortName>
        <ecNumber evidence="6">1.1.1.31</ecNumber>
    </recommendedName>
</protein>
<evidence type="ECO:0000313" key="11">
    <source>
        <dbReference type="Proteomes" id="UP001069090"/>
    </source>
</evidence>
<feature type="active site" evidence="5">
    <location>
        <position position="172"/>
    </location>
</feature>
<keyword evidence="3 6" id="KW-0560">Oxidoreductase</keyword>
<dbReference type="Gene3D" id="3.40.50.720">
    <property type="entry name" value="NAD(P)-binding Rossmann-like Domain"/>
    <property type="match status" value="1"/>
</dbReference>
<dbReference type="Pfam" id="PF14833">
    <property type="entry name" value="NAD_binding_11"/>
    <property type="match status" value="1"/>
</dbReference>
<feature type="domain" description="6-phosphogluconate dehydrogenase NADP-binding" evidence="8">
    <location>
        <begin position="4"/>
        <end position="163"/>
    </location>
</feature>
<dbReference type="SUPFAM" id="SSF51735">
    <property type="entry name" value="NAD(P)-binding Rossmann-fold domains"/>
    <property type="match status" value="1"/>
</dbReference>
<evidence type="ECO:0000256" key="2">
    <source>
        <dbReference type="ARBA" id="ARBA00022456"/>
    </source>
</evidence>
<accession>A0A9J6RSP4</accession>
<dbReference type="PROSITE" id="PS00895">
    <property type="entry name" value="3_HYDROXYISOBUT_DH"/>
    <property type="match status" value="1"/>
</dbReference>
<evidence type="ECO:0000256" key="3">
    <source>
        <dbReference type="ARBA" id="ARBA00023002"/>
    </source>
</evidence>
<dbReference type="Proteomes" id="UP001069090">
    <property type="component" value="Unassembled WGS sequence"/>
</dbReference>
<dbReference type="FunFam" id="1.10.1040.10:FF:000006">
    <property type="entry name" value="3-hydroxyisobutyrate dehydrogenase"/>
    <property type="match status" value="1"/>
</dbReference>
<keyword evidence="11" id="KW-1185">Reference proteome</keyword>
<comment type="pathway">
    <text evidence="6">Amino-acid degradation; L-valine degradation.</text>
</comment>
<evidence type="ECO:0000256" key="6">
    <source>
        <dbReference type="RuleBase" id="RU910714"/>
    </source>
</evidence>
<dbReference type="InterPro" id="IPR015815">
    <property type="entry name" value="HIBADH-related"/>
</dbReference>
<proteinExistence type="inferred from homology"/>
<evidence type="ECO:0000259" key="8">
    <source>
        <dbReference type="Pfam" id="PF03446"/>
    </source>
</evidence>
<comment type="catalytic activity">
    <reaction evidence="6">
        <text>3-hydroxy-2-methylpropanoate + NAD(+) = 2-methyl-3-oxopropanoate + NADH + H(+)</text>
        <dbReference type="Rhea" id="RHEA:17681"/>
        <dbReference type="ChEBI" id="CHEBI:11805"/>
        <dbReference type="ChEBI" id="CHEBI:15378"/>
        <dbReference type="ChEBI" id="CHEBI:57540"/>
        <dbReference type="ChEBI" id="CHEBI:57700"/>
        <dbReference type="ChEBI" id="CHEBI:57945"/>
        <dbReference type="EC" id="1.1.1.31"/>
    </reaction>
</comment>
<name>A0A9J6RSP4_9GAMM</name>
<comment type="caution">
    <text evidence="10">The sequence shown here is derived from an EMBL/GenBank/DDBJ whole genome shotgun (WGS) entry which is preliminary data.</text>
</comment>
<evidence type="ECO:0000259" key="9">
    <source>
        <dbReference type="Pfam" id="PF14833"/>
    </source>
</evidence>
<evidence type="ECO:0000313" key="10">
    <source>
        <dbReference type="EMBL" id="MCZ0867109.1"/>
    </source>
</evidence>
<reference evidence="10 11" key="1">
    <citation type="submission" date="2022-12" db="EMBL/GenBank/DDBJ databases">
        <title>Dasania phycosphaerae sp. nov., isolated from particulate material of the south coast of Korea.</title>
        <authorList>
            <person name="Jiang Y."/>
        </authorList>
    </citation>
    <scope>NUCLEOTIDE SEQUENCE [LARGE SCALE GENOMIC DNA]</scope>
    <source>
        <strain evidence="10 11">GY-19</strain>
    </source>
</reference>
<dbReference type="InterPro" id="IPR008927">
    <property type="entry name" value="6-PGluconate_DH-like_C_sf"/>
</dbReference>
<dbReference type="PIRSF" id="PIRSF000103">
    <property type="entry name" value="HIBADH"/>
    <property type="match status" value="1"/>
</dbReference>
<dbReference type="PANTHER" id="PTHR22981">
    <property type="entry name" value="3-HYDROXYISOBUTYRATE DEHYDROGENASE-RELATED"/>
    <property type="match status" value="1"/>
</dbReference>
<keyword evidence="2 6" id="KW-0101">Branched-chain amino acid catabolism</keyword>
<evidence type="ECO:0000256" key="5">
    <source>
        <dbReference type="PIRSR" id="PIRSR000103-1"/>
    </source>
</evidence>